<sequence length="297" mass="31230">MTGCLLLVVVGLLFWAAVSFLLGSSLRSSGSGLLGSGIRKEGVGVIEIRGVIASADQIVARLSEFRQQDNIRAIVLRIDSPGGAVGASQELFTEVKRTNAVKPVVVSMGSVAASGGLYAALGAEKIIANPGSLTGSIGVIIKFANLEELFDKIGYRSETIKSGELKDIGASGRPMLPAERAMLQEMIDGVHDQFVTAVVKSRGLPEAAVRAFADGRIFPGSKALELGLIDGLGNLNDAAMAAAELAGMEPGVMPRLIYPPRRDLSLLTLLVGSRAEMRLTPPIHITPVLAYEWTITP</sequence>
<evidence type="ECO:0000256" key="1">
    <source>
        <dbReference type="ARBA" id="ARBA00008683"/>
    </source>
</evidence>
<dbReference type="AlphaFoldDB" id="A0A7C2TMW5"/>
<evidence type="ECO:0000259" key="5">
    <source>
        <dbReference type="Pfam" id="PF01343"/>
    </source>
</evidence>
<reference evidence="6" key="1">
    <citation type="journal article" date="2020" name="mSystems">
        <title>Genome- and Community-Level Interaction Insights into Carbon Utilization and Element Cycling Functions of Hydrothermarchaeota in Hydrothermal Sediment.</title>
        <authorList>
            <person name="Zhou Z."/>
            <person name="Liu Y."/>
            <person name="Xu W."/>
            <person name="Pan J."/>
            <person name="Luo Z.H."/>
            <person name="Li M."/>
        </authorList>
    </citation>
    <scope>NUCLEOTIDE SEQUENCE [LARGE SCALE GENOMIC DNA]</scope>
    <source>
        <strain evidence="6">SpSt-1224</strain>
    </source>
</reference>
<protein>
    <submittedName>
        <fullName evidence="6">Signal peptide peptidase SppA</fullName>
    </submittedName>
</protein>
<dbReference type="GO" id="GO:0006508">
    <property type="term" value="P:proteolysis"/>
    <property type="evidence" value="ECO:0007669"/>
    <property type="project" value="UniProtKB-KW"/>
</dbReference>
<dbReference type="Proteomes" id="UP000885986">
    <property type="component" value="Unassembled WGS sequence"/>
</dbReference>
<comment type="similarity">
    <text evidence="1">Belongs to the peptidase S49 family.</text>
</comment>
<dbReference type="EMBL" id="DSDS01000188">
    <property type="protein sequence ID" value="HET98682.1"/>
    <property type="molecule type" value="Genomic_DNA"/>
</dbReference>
<dbReference type="Pfam" id="PF01343">
    <property type="entry name" value="Peptidase_S49"/>
    <property type="match status" value="1"/>
</dbReference>
<keyword evidence="2" id="KW-0645">Protease</keyword>
<accession>A0A7C2TMW5</accession>
<organism evidence="6">
    <name type="scientific">Desulfurivibrio alkaliphilus</name>
    <dbReference type="NCBI Taxonomy" id="427923"/>
    <lineage>
        <taxon>Bacteria</taxon>
        <taxon>Pseudomonadati</taxon>
        <taxon>Thermodesulfobacteriota</taxon>
        <taxon>Desulfobulbia</taxon>
        <taxon>Desulfobulbales</taxon>
        <taxon>Desulfobulbaceae</taxon>
        <taxon>Desulfurivibrio</taxon>
    </lineage>
</organism>
<dbReference type="InterPro" id="IPR004635">
    <property type="entry name" value="Pept_S49_SppA"/>
</dbReference>
<dbReference type="CDD" id="cd07023">
    <property type="entry name" value="S49_Sppa_N_C"/>
    <property type="match status" value="1"/>
</dbReference>
<dbReference type="InterPro" id="IPR047272">
    <property type="entry name" value="S49_SppA_C"/>
</dbReference>
<dbReference type="SUPFAM" id="SSF52096">
    <property type="entry name" value="ClpP/crotonase"/>
    <property type="match status" value="1"/>
</dbReference>
<proteinExistence type="inferred from homology"/>
<evidence type="ECO:0000256" key="4">
    <source>
        <dbReference type="ARBA" id="ARBA00022825"/>
    </source>
</evidence>
<dbReference type="NCBIfam" id="TIGR00706">
    <property type="entry name" value="SppA_dom"/>
    <property type="match status" value="1"/>
</dbReference>
<name>A0A7C2TMW5_9BACT</name>
<evidence type="ECO:0000256" key="2">
    <source>
        <dbReference type="ARBA" id="ARBA00022670"/>
    </source>
</evidence>
<gene>
    <name evidence="6" type="primary">sppA</name>
    <name evidence="6" type="ORF">ENN98_08395</name>
</gene>
<dbReference type="InterPro" id="IPR002142">
    <property type="entry name" value="Peptidase_S49"/>
</dbReference>
<dbReference type="PANTHER" id="PTHR42987:SF7">
    <property type="entry name" value="SIGNAL PEPTIDE PEPTIDASE SPPA-RELATED"/>
    <property type="match status" value="1"/>
</dbReference>
<evidence type="ECO:0000313" key="6">
    <source>
        <dbReference type="EMBL" id="HET98682.1"/>
    </source>
</evidence>
<keyword evidence="3" id="KW-0378">Hydrolase</keyword>
<dbReference type="GO" id="GO:0008236">
    <property type="term" value="F:serine-type peptidase activity"/>
    <property type="evidence" value="ECO:0007669"/>
    <property type="project" value="UniProtKB-KW"/>
</dbReference>
<dbReference type="InterPro" id="IPR029045">
    <property type="entry name" value="ClpP/crotonase-like_dom_sf"/>
</dbReference>
<feature type="domain" description="Peptidase S49" evidence="5">
    <location>
        <begin position="98"/>
        <end position="248"/>
    </location>
</feature>
<keyword evidence="4" id="KW-0720">Serine protease</keyword>
<evidence type="ECO:0000256" key="3">
    <source>
        <dbReference type="ARBA" id="ARBA00022801"/>
    </source>
</evidence>
<comment type="caution">
    <text evidence="6">The sequence shown here is derived from an EMBL/GenBank/DDBJ whole genome shotgun (WGS) entry which is preliminary data.</text>
</comment>
<dbReference type="PANTHER" id="PTHR42987">
    <property type="entry name" value="PEPTIDASE S49"/>
    <property type="match status" value="1"/>
</dbReference>
<dbReference type="Gene3D" id="3.90.226.10">
    <property type="entry name" value="2-enoyl-CoA Hydratase, Chain A, domain 1"/>
    <property type="match status" value="1"/>
</dbReference>